<evidence type="ECO:0000256" key="2">
    <source>
        <dbReference type="ARBA" id="ARBA00022741"/>
    </source>
</evidence>
<reference evidence="5 6" key="1">
    <citation type="submission" date="2020-01" db="EMBL/GenBank/DDBJ databases">
        <authorList>
            <person name="Rodrigo-Torres L."/>
            <person name="Arahal R. D."/>
            <person name="Lucena T."/>
        </authorList>
    </citation>
    <scope>NUCLEOTIDE SEQUENCE [LARGE SCALE GENOMIC DNA]</scope>
    <source>
        <strain evidence="5 6">CECT 9293</strain>
    </source>
</reference>
<keyword evidence="6" id="KW-1185">Reference proteome</keyword>
<dbReference type="PANTHER" id="PTHR42939:SF1">
    <property type="entry name" value="ABC TRANSPORTER ATP-BINDING PROTEIN ALBC-RELATED"/>
    <property type="match status" value="1"/>
</dbReference>
<evidence type="ECO:0000256" key="3">
    <source>
        <dbReference type="ARBA" id="ARBA00022840"/>
    </source>
</evidence>
<dbReference type="SUPFAM" id="SSF52540">
    <property type="entry name" value="P-loop containing nucleoside triphosphate hydrolases"/>
    <property type="match status" value="1"/>
</dbReference>
<dbReference type="InterPro" id="IPR003439">
    <property type="entry name" value="ABC_transporter-like_ATP-bd"/>
</dbReference>
<dbReference type="RefSeq" id="WP_162032731.1">
    <property type="nucleotide sequence ID" value="NZ_CACVBR010000014.1"/>
</dbReference>
<name>A0A6N4X6G9_9FLAO</name>
<keyword evidence="3 5" id="KW-0067">ATP-binding</keyword>
<protein>
    <submittedName>
        <fullName evidence="5">Choline transport ATP-binding protein OpuBA</fullName>
    </submittedName>
</protein>
<proteinExistence type="predicted"/>
<accession>A0A6N4X6G9</accession>
<dbReference type="InterPro" id="IPR017871">
    <property type="entry name" value="ABC_transporter-like_CS"/>
</dbReference>
<sequence length="243" mass="26910">MITINKLSKTYGVATVLQIENLEISKGETFGLVGNNGAGKTTLFSLMLDLIQATTGFVSIDGIKVNESEAWKSKVSAFVDDTFLIGYLTPEEYFYFIGELRGQNKASVDEFLIQFHDLFNGEILNSGKYVRDLSKGNQKKVGIVGAILGSPEIIILDEPFANLDPSTQIKLKNLIKELSKQDGVTFLISSHDLSHTTEVCNRIVVVNKGQLVKDIQTNPETLRDLEQYFADQVSMPISISEDH</sequence>
<dbReference type="GO" id="GO:0005524">
    <property type="term" value="F:ATP binding"/>
    <property type="evidence" value="ECO:0007669"/>
    <property type="project" value="UniProtKB-KW"/>
</dbReference>
<organism evidence="5 6">
    <name type="scientific">Chryseobacterium potabilaquae</name>
    <dbReference type="NCBI Taxonomy" id="2675057"/>
    <lineage>
        <taxon>Bacteria</taxon>
        <taxon>Pseudomonadati</taxon>
        <taxon>Bacteroidota</taxon>
        <taxon>Flavobacteriia</taxon>
        <taxon>Flavobacteriales</taxon>
        <taxon>Weeksellaceae</taxon>
        <taxon>Chryseobacterium group</taxon>
        <taxon>Chryseobacterium</taxon>
    </lineage>
</organism>
<dbReference type="Pfam" id="PF00005">
    <property type="entry name" value="ABC_tran"/>
    <property type="match status" value="1"/>
</dbReference>
<dbReference type="InterPro" id="IPR027417">
    <property type="entry name" value="P-loop_NTPase"/>
</dbReference>
<dbReference type="InterPro" id="IPR003593">
    <property type="entry name" value="AAA+_ATPase"/>
</dbReference>
<evidence type="ECO:0000259" key="4">
    <source>
        <dbReference type="PROSITE" id="PS50893"/>
    </source>
</evidence>
<dbReference type="SMART" id="SM00382">
    <property type="entry name" value="AAA"/>
    <property type="match status" value="1"/>
</dbReference>
<dbReference type="AlphaFoldDB" id="A0A6N4X6G9"/>
<evidence type="ECO:0000313" key="6">
    <source>
        <dbReference type="Proteomes" id="UP000445144"/>
    </source>
</evidence>
<keyword evidence="1" id="KW-0813">Transport</keyword>
<keyword evidence="2" id="KW-0547">Nucleotide-binding</keyword>
<evidence type="ECO:0000256" key="1">
    <source>
        <dbReference type="ARBA" id="ARBA00022448"/>
    </source>
</evidence>
<dbReference type="PANTHER" id="PTHR42939">
    <property type="entry name" value="ABC TRANSPORTER ATP-BINDING PROTEIN ALBC-RELATED"/>
    <property type="match status" value="1"/>
</dbReference>
<dbReference type="EMBL" id="CACVBR010000014">
    <property type="protein sequence ID" value="CAA7195740.1"/>
    <property type="molecule type" value="Genomic_DNA"/>
</dbReference>
<dbReference type="InterPro" id="IPR051782">
    <property type="entry name" value="ABC_Transporter_VariousFunc"/>
</dbReference>
<gene>
    <name evidence="5" type="primary">opuBA</name>
    <name evidence="5" type="ORF">CHRY9293_01908</name>
</gene>
<dbReference type="Proteomes" id="UP000445144">
    <property type="component" value="Unassembled WGS sequence"/>
</dbReference>
<dbReference type="Gene3D" id="3.40.50.300">
    <property type="entry name" value="P-loop containing nucleotide triphosphate hydrolases"/>
    <property type="match status" value="1"/>
</dbReference>
<evidence type="ECO:0000313" key="5">
    <source>
        <dbReference type="EMBL" id="CAA7195740.1"/>
    </source>
</evidence>
<dbReference type="PROSITE" id="PS50893">
    <property type="entry name" value="ABC_TRANSPORTER_2"/>
    <property type="match status" value="1"/>
</dbReference>
<dbReference type="PROSITE" id="PS00211">
    <property type="entry name" value="ABC_TRANSPORTER_1"/>
    <property type="match status" value="1"/>
</dbReference>
<dbReference type="GO" id="GO:0016887">
    <property type="term" value="F:ATP hydrolysis activity"/>
    <property type="evidence" value="ECO:0007669"/>
    <property type="project" value="InterPro"/>
</dbReference>
<feature type="domain" description="ABC transporter" evidence="4">
    <location>
        <begin position="2"/>
        <end position="233"/>
    </location>
</feature>
<dbReference type="CDD" id="cd03230">
    <property type="entry name" value="ABC_DR_subfamily_A"/>
    <property type="match status" value="1"/>
</dbReference>